<evidence type="ECO:0000313" key="3">
    <source>
        <dbReference type="EMBL" id="SPK77021.1"/>
    </source>
</evidence>
<name>A0A375I703_9BURK</name>
<dbReference type="Proteomes" id="UP000255505">
    <property type="component" value="Plasmid III"/>
</dbReference>
<dbReference type="AlphaFoldDB" id="A0A375I703"/>
<evidence type="ECO:0000313" key="2">
    <source>
        <dbReference type="EMBL" id="SPK70603.1"/>
    </source>
</evidence>
<dbReference type="EMBL" id="OOEF01000057">
    <property type="protein sequence ID" value="SPK70603.1"/>
    <property type="molecule type" value="Genomic_DNA"/>
</dbReference>
<dbReference type="Proteomes" id="UP000255505">
    <property type="component" value="Unassembled WGS sequence"/>
</dbReference>
<keyword evidence="3" id="KW-0614">Plasmid</keyword>
<reference evidence="2 4" key="1">
    <citation type="submission" date="2018-01" db="EMBL/GenBank/DDBJ databases">
        <authorList>
            <person name="Gaut B.S."/>
            <person name="Morton B.R."/>
            <person name="Clegg M.T."/>
            <person name="Duvall M.R."/>
        </authorList>
    </citation>
    <scope>NUCLEOTIDE SEQUENCE [LARGE SCALE GENOMIC DNA]</scope>
    <source>
        <strain evidence="2">Cupriavidus taiwanensis LMG 19425</strain>
        <plasmid evidence="4">Plasmid iii</plasmid>
    </source>
</reference>
<sequence>MLRENSLVTTRRENIFYSVASTPALAVMAVLYEQFCANPIRRRNAD</sequence>
<evidence type="ECO:0000313" key="4">
    <source>
        <dbReference type="Proteomes" id="UP000255505"/>
    </source>
</evidence>
<keyword evidence="1" id="KW-1133">Transmembrane helix</keyword>
<dbReference type="EMBL" id="LT991978">
    <property type="protein sequence ID" value="SPK77021.1"/>
    <property type="molecule type" value="Genomic_DNA"/>
</dbReference>
<organism evidence="2 4">
    <name type="scientific">Cupriavidus taiwanensis</name>
    <dbReference type="NCBI Taxonomy" id="164546"/>
    <lineage>
        <taxon>Bacteria</taxon>
        <taxon>Pseudomonadati</taxon>
        <taxon>Pseudomonadota</taxon>
        <taxon>Betaproteobacteria</taxon>
        <taxon>Burkholderiales</taxon>
        <taxon>Burkholderiaceae</taxon>
        <taxon>Cupriavidus</taxon>
    </lineage>
</organism>
<geneLocation type="plasmid" evidence="3">
    <name>III</name>
</geneLocation>
<keyword evidence="1" id="KW-0472">Membrane</keyword>
<gene>
    <name evidence="3" type="ORF">CT19425_P10002</name>
    <name evidence="2" type="ORF">CT19425_U600097</name>
</gene>
<feature type="transmembrane region" description="Helical" evidence="1">
    <location>
        <begin position="15"/>
        <end position="32"/>
    </location>
</feature>
<proteinExistence type="predicted"/>
<keyword evidence="1" id="KW-0812">Transmembrane</keyword>
<accession>A0A375I703</accession>
<evidence type="ECO:0000256" key="1">
    <source>
        <dbReference type="SAM" id="Phobius"/>
    </source>
</evidence>
<protein>
    <submittedName>
        <fullName evidence="2">Biofilm growth-associated repressor</fullName>
    </submittedName>
</protein>